<dbReference type="eggNOG" id="COG0626">
    <property type="taxonomic scope" value="Bacteria"/>
</dbReference>
<dbReference type="Proteomes" id="UP000003880">
    <property type="component" value="Unassembled WGS sequence"/>
</dbReference>
<dbReference type="HOGENOM" id="CLU_3153861_0_0_6"/>
<keyword evidence="1" id="KW-0808">Transferase</keyword>
<protein>
    <submittedName>
        <fullName evidence="1">Cystathionine gamma-synthase</fullName>
        <ecNumber evidence="1">2.5.1.48</ecNumber>
    </submittedName>
</protein>
<dbReference type="EC" id="2.5.1.48" evidence="1"/>
<accession>D4BEJ9</accession>
<reference evidence="1 2" key="1">
    <citation type="submission" date="2010-02" db="EMBL/GenBank/DDBJ databases">
        <authorList>
            <person name="Weinstock G."/>
            <person name="Sodergren E."/>
            <person name="Clifton S."/>
            <person name="Fulton L."/>
            <person name="Fulton B."/>
            <person name="Courtney L."/>
            <person name="Fronick C."/>
            <person name="Harrison M."/>
            <person name="Strong C."/>
            <person name="Farmer C."/>
            <person name="Delahaunty K."/>
            <person name="Markovic C."/>
            <person name="Hall O."/>
            <person name="Minx P."/>
            <person name="Tomlinson C."/>
            <person name="Mitreva M."/>
            <person name="Nelson J."/>
            <person name="Hou S."/>
            <person name="Wollam A."/>
            <person name="Pepin K.H."/>
            <person name="Johnson M."/>
            <person name="Bhonagiri V."/>
            <person name="Zhang X."/>
            <person name="Suruliraj S."/>
            <person name="Warren W."/>
            <person name="Chinwalla A."/>
            <person name="Mardis E.R."/>
            <person name="Wilson R.K."/>
        </authorList>
    </citation>
    <scope>NUCLEOTIDE SEQUENCE [LARGE SCALE GENOMIC DNA]</scope>
    <source>
        <strain evidence="1 2">ATCC 29220</strain>
    </source>
</reference>
<proteinExistence type="predicted"/>
<evidence type="ECO:0000313" key="2">
    <source>
        <dbReference type="Proteomes" id="UP000003880"/>
    </source>
</evidence>
<sequence length="50" mass="5457">MHIILTAICSLLNLYAKKFRCPDVLTSIVTMITLGSDFSPTQPGSPLYDA</sequence>
<dbReference type="EMBL" id="ABWL02000013">
    <property type="protein sequence ID" value="EFE07749.1"/>
    <property type="molecule type" value="Genomic_DNA"/>
</dbReference>
<comment type="caution">
    <text evidence="1">The sequence shown here is derived from an EMBL/GenBank/DDBJ whole genome shotgun (WGS) entry which is preliminary data.</text>
</comment>
<organism evidence="1 2">
    <name type="scientific">Citrobacter youngae ATCC 29220</name>
    <dbReference type="NCBI Taxonomy" id="500640"/>
    <lineage>
        <taxon>Bacteria</taxon>
        <taxon>Pseudomonadati</taxon>
        <taxon>Pseudomonadota</taxon>
        <taxon>Gammaproteobacteria</taxon>
        <taxon>Enterobacterales</taxon>
        <taxon>Enterobacteriaceae</taxon>
        <taxon>Citrobacter</taxon>
        <taxon>Citrobacter freundii complex</taxon>
    </lineage>
</organism>
<gene>
    <name evidence="1" type="ORF">CIT292_08932</name>
</gene>
<dbReference type="GO" id="GO:0003962">
    <property type="term" value="F:cystathionine gamma-synthase activity"/>
    <property type="evidence" value="ECO:0007669"/>
    <property type="project" value="UniProtKB-EC"/>
</dbReference>
<name>D4BEJ9_9ENTR</name>
<evidence type="ECO:0000313" key="1">
    <source>
        <dbReference type="EMBL" id="EFE07749.1"/>
    </source>
</evidence>
<dbReference type="AlphaFoldDB" id="D4BEJ9"/>